<evidence type="ECO:0000313" key="2">
    <source>
        <dbReference type="EMBL" id="KYN82186.1"/>
    </source>
</evidence>
<accession>A0A151KTH5</accession>
<dbReference type="RefSeq" id="WP_061898002.1">
    <property type="nucleotide sequence ID" value="NZ_LOBR01000106.1"/>
</dbReference>
<evidence type="ECO:0000256" key="1">
    <source>
        <dbReference type="SAM" id="Coils"/>
    </source>
</evidence>
<dbReference type="Proteomes" id="UP000075346">
    <property type="component" value="Unassembled WGS sequence"/>
</dbReference>
<reference evidence="3" key="1">
    <citation type="submission" date="2015-12" db="EMBL/GenBank/DDBJ databases">
        <authorList>
            <person name="Shamseldin A."/>
            <person name="Moawad H."/>
            <person name="Abd El-Rahim W.M."/>
            <person name="Sadowsky M.J."/>
        </authorList>
    </citation>
    <scope>NUCLEOTIDE SEQUENCE [LARGE SCALE GENOMIC DNA]</scope>
    <source>
        <strain evidence="3">2538-88</strain>
    </source>
</reference>
<comment type="caution">
    <text evidence="2">The sequence shown here is derived from an EMBL/GenBank/DDBJ whole genome shotgun (WGS) entry which is preliminary data.</text>
</comment>
<dbReference type="AlphaFoldDB" id="A0A151KTH5"/>
<protein>
    <submittedName>
        <fullName evidence="2">Uncharacterized protein</fullName>
    </submittedName>
</protein>
<keyword evidence="1" id="KW-0175">Coiled coil</keyword>
<gene>
    <name evidence="2" type="ORF">ATY37_00715</name>
</gene>
<organism evidence="2 3">
    <name type="scientific">Vibrio cidicii</name>
    <dbReference type="NCBI Taxonomy" id="1763883"/>
    <lineage>
        <taxon>Bacteria</taxon>
        <taxon>Pseudomonadati</taxon>
        <taxon>Pseudomonadota</taxon>
        <taxon>Gammaproteobacteria</taxon>
        <taxon>Vibrionales</taxon>
        <taxon>Vibrionaceae</taxon>
        <taxon>Vibrio</taxon>
    </lineage>
</organism>
<evidence type="ECO:0000313" key="3">
    <source>
        <dbReference type="Proteomes" id="UP000075346"/>
    </source>
</evidence>
<sequence length="429" mass="49947">MLCSTQRMGIRFCLNDNGVLIDSKESKDLTGHCRVCGKSVQREKSFQLFQHSDKQCDHLVLSEICERLTYLISSQQQLAIPIDYTCTNSISVYVTHCSLLIDTDTRPLIELTLQDNQAIYLTVTLDDSEVDQNQILNLRTRFESVIELNLSNLTVPSTNFTSYLSDKVLDDQFHKRCTWLSFNPLHSLTRNIASIEQSSIENEQQRALSELEQVNERIKAANHTLEQINRDIVTTQTTLTHYHNQQHKYDLSKNIEDLKRQESELFKKISTLKRQRSELLSGNTTSRLSDKVEDLRAAYALGKQHIKQQEFEKNSLKRQIERLTNQKSEFHKEIDNAKWLRRVLEKFDCSFGDLEQELIQIVELSESYDQYQNKSRLAENKLNELEANVNKKQEELDEVKKGVEFYKAQKFKLFKENQGLKKLVESGDV</sequence>
<name>A0A151KTH5_9VIBR</name>
<dbReference type="EMBL" id="LOBR01000106">
    <property type="protein sequence ID" value="KYN82186.1"/>
    <property type="molecule type" value="Genomic_DNA"/>
</dbReference>
<feature type="coiled-coil region" evidence="1">
    <location>
        <begin position="197"/>
        <end position="231"/>
    </location>
</feature>
<proteinExistence type="predicted"/>
<feature type="coiled-coil region" evidence="1">
    <location>
        <begin position="306"/>
        <end position="409"/>
    </location>
</feature>